<dbReference type="Proteomes" id="UP000198926">
    <property type="component" value="Unassembled WGS sequence"/>
</dbReference>
<name>A0A1I6MZ04_9RHOB</name>
<accession>A0A1I6MZ04</accession>
<evidence type="ECO:0000313" key="3">
    <source>
        <dbReference type="Proteomes" id="UP000198926"/>
    </source>
</evidence>
<feature type="signal peptide" evidence="1">
    <location>
        <begin position="1"/>
        <end position="24"/>
    </location>
</feature>
<dbReference type="EMBL" id="FOZM01000003">
    <property type="protein sequence ID" value="SFS20909.1"/>
    <property type="molecule type" value="Genomic_DNA"/>
</dbReference>
<sequence length="115" mass="12080">MDRPVIRKLALATGLAVAPMGASAHQLIVFASVDCEAVTVEAKFSNGNAVQEAEVRVFDGQNSLLTTLPINTDGTVSLPLESVDHATGLLIEVDTGSHDNYWIVTPDDIATGCNS</sequence>
<evidence type="ECO:0000313" key="2">
    <source>
        <dbReference type="EMBL" id="SFS20909.1"/>
    </source>
</evidence>
<keyword evidence="1" id="KW-0732">Signal</keyword>
<feature type="chain" id="PRO_5011436602" evidence="1">
    <location>
        <begin position="25"/>
        <end position="115"/>
    </location>
</feature>
<dbReference type="STRING" id="1123755.SAMN05444714_2672"/>
<proteinExistence type="predicted"/>
<evidence type="ECO:0000256" key="1">
    <source>
        <dbReference type="SAM" id="SignalP"/>
    </source>
</evidence>
<protein>
    <submittedName>
        <fullName evidence="2">Nickel transport protein</fullName>
    </submittedName>
</protein>
<gene>
    <name evidence="2" type="ORF">SAMN05444714_2672</name>
</gene>
<keyword evidence="3" id="KW-1185">Reference proteome</keyword>
<dbReference type="AlphaFoldDB" id="A0A1I6MZ04"/>
<reference evidence="2 3" key="1">
    <citation type="submission" date="2016-10" db="EMBL/GenBank/DDBJ databases">
        <authorList>
            <person name="de Groot N.N."/>
        </authorList>
    </citation>
    <scope>NUCLEOTIDE SEQUENCE [LARGE SCALE GENOMIC DNA]</scope>
    <source>
        <strain evidence="2 3">DSM 29433</strain>
    </source>
</reference>
<organism evidence="2 3">
    <name type="scientific">Yoonia litorea</name>
    <dbReference type="NCBI Taxonomy" id="1123755"/>
    <lineage>
        <taxon>Bacteria</taxon>
        <taxon>Pseudomonadati</taxon>
        <taxon>Pseudomonadota</taxon>
        <taxon>Alphaproteobacteria</taxon>
        <taxon>Rhodobacterales</taxon>
        <taxon>Paracoccaceae</taxon>
        <taxon>Yoonia</taxon>
    </lineage>
</organism>